<organism evidence="5 6">
    <name type="scientific">Hoeflea prorocentri</name>
    <dbReference type="NCBI Taxonomy" id="1922333"/>
    <lineage>
        <taxon>Bacteria</taxon>
        <taxon>Pseudomonadati</taxon>
        <taxon>Pseudomonadota</taxon>
        <taxon>Alphaproteobacteria</taxon>
        <taxon>Hyphomicrobiales</taxon>
        <taxon>Rhizobiaceae</taxon>
        <taxon>Hoeflea</taxon>
    </lineage>
</organism>
<name>A0A9X3ULG8_9HYPH</name>
<dbReference type="CDD" id="cd01536">
    <property type="entry name" value="PBP1_ABC_sugar_binding-like"/>
    <property type="match status" value="1"/>
</dbReference>
<feature type="domain" description="Periplasmic binding protein" evidence="4">
    <location>
        <begin position="45"/>
        <end position="298"/>
    </location>
</feature>
<dbReference type="PANTHER" id="PTHR46847">
    <property type="entry name" value="D-ALLOSE-BINDING PERIPLASMIC PROTEIN-RELATED"/>
    <property type="match status" value="1"/>
</dbReference>
<dbReference type="Pfam" id="PF13407">
    <property type="entry name" value="Peripla_BP_4"/>
    <property type="match status" value="1"/>
</dbReference>
<evidence type="ECO:0000256" key="2">
    <source>
        <dbReference type="ARBA" id="ARBA00007639"/>
    </source>
</evidence>
<sequence length="330" mass="35785">MLRARELAVASIAVAGFLYAGAAVAAEKKVIGLAWNAKENAIVLAWERYMQQEAEIQGPEAGFDLEFVINVADADPTRQAANIEDLINQDVDVIIARGEDSAAIGASIRAAARAGIPFITFDKTSSTSQPDAHVGGDTYNQAITTSEAFVKMIEDKGIQAKCIELQGALKDNNAVYRHDAWHLVTDKSDSVETLQTVPTEWNPEIFRSGTVNGFTAHPEANCMFLASDFPISAVRAALESLDRWAPVGEPNHVYIATQDLFPEAVTLMEQGYLDVGTTYDAFEQAQEAIRVAIVLMNGGDPECSDRGCLKSGRVVTPENIGQIENHWAKE</sequence>
<dbReference type="Proteomes" id="UP001151234">
    <property type="component" value="Unassembled WGS sequence"/>
</dbReference>
<dbReference type="SUPFAM" id="SSF53822">
    <property type="entry name" value="Periplasmic binding protein-like I"/>
    <property type="match status" value="1"/>
</dbReference>
<gene>
    <name evidence="5" type="ORF">OQ273_19835</name>
</gene>
<reference evidence="5" key="1">
    <citation type="submission" date="2022-11" db="EMBL/GenBank/DDBJ databases">
        <title>Draft genome sequence of Hoeflea poritis E7-10 and Hoeflea prorocentri PM5-8, separated from scleractinian coral Porites lutea and marine dinoflagellate.</title>
        <authorList>
            <person name="Zhang G."/>
            <person name="Wei Q."/>
            <person name="Cai L."/>
        </authorList>
    </citation>
    <scope>NUCLEOTIDE SEQUENCE</scope>
    <source>
        <strain evidence="5">PM5-8</strain>
    </source>
</reference>
<evidence type="ECO:0000259" key="4">
    <source>
        <dbReference type="Pfam" id="PF13407"/>
    </source>
</evidence>
<dbReference type="InterPro" id="IPR028082">
    <property type="entry name" value="Peripla_BP_I"/>
</dbReference>
<comment type="similarity">
    <text evidence="2">Belongs to the bacterial solute-binding protein 2 family.</text>
</comment>
<dbReference type="GO" id="GO:0030246">
    <property type="term" value="F:carbohydrate binding"/>
    <property type="evidence" value="ECO:0007669"/>
    <property type="project" value="UniProtKB-ARBA"/>
</dbReference>
<comment type="caution">
    <text evidence="5">The sequence shown here is derived from an EMBL/GenBank/DDBJ whole genome shotgun (WGS) entry which is preliminary data.</text>
</comment>
<dbReference type="EMBL" id="JAPJZI010000001">
    <property type="protein sequence ID" value="MDA5400835.1"/>
    <property type="molecule type" value="Genomic_DNA"/>
</dbReference>
<protein>
    <submittedName>
        <fullName evidence="5">Sugar ABC transporter substrate-binding protein</fullName>
    </submittedName>
</protein>
<evidence type="ECO:0000256" key="3">
    <source>
        <dbReference type="ARBA" id="ARBA00022729"/>
    </source>
</evidence>
<dbReference type="AlphaFoldDB" id="A0A9X3ULG8"/>
<dbReference type="GO" id="GO:0030313">
    <property type="term" value="C:cell envelope"/>
    <property type="evidence" value="ECO:0007669"/>
    <property type="project" value="UniProtKB-SubCell"/>
</dbReference>
<keyword evidence="6" id="KW-1185">Reference proteome</keyword>
<dbReference type="PANTHER" id="PTHR46847:SF1">
    <property type="entry name" value="D-ALLOSE-BINDING PERIPLASMIC PROTEIN-RELATED"/>
    <property type="match status" value="1"/>
</dbReference>
<dbReference type="RefSeq" id="WP_267992660.1">
    <property type="nucleotide sequence ID" value="NZ_JAPJZI010000001.1"/>
</dbReference>
<proteinExistence type="inferred from homology"/>
<evidence type="ECO:0000313" key="5">
    <source>
        <dbReference type="EMBL" id="MDA5400835.1"/>
    </source>
</evidence>
<accession>A0A9X3ULG8</accession>
<evidence type="ECO:0000256" key="1">
    <source>
        <dbReference type="ARBA" id="ARBA00004196"/>
    </source>
</evidence>
<comment type="subcellular location">
    <subcellularLocation>
        <location evidence="1">Cell envelope</location>
    </subcellularLocation>
</comment>
<dbReference type="InterPro" id="IPR025997">
    <property type="entry name" value="SBP_2_dom"/>
</dbReference>
<keyword evidence="3" id="KW-0732">Signal</keyword>
<evidence type="ECO:0000313" key="6">
    <source>
        <dbReference type="Proteomes" id="UP001151234"/>
    </source>
</evidence>
<dbReference type="Gene3D" id="3.40.50.2300">
    <property type="match status" value="2"/>
</dbReference>